<evidence type="ECO:0000313" key="5">
    <source>
        <dbReference type="Proteomes" id="UP000011058"/>
    </source>
</evidence>
<keyword evidence="5" id="KW-1185">Reference proteome</keyword>
<dbReference type="KEGG" id="fae:FAES_4781"/>
<accession>I0KF77</accession>
<dbReference type="PATRIC" id="fig|1166018.3.peg.1751"/>
<dbReference type="EMBL" id="HE796683">
    <property type="protein sequence ID" value="CCH02780.1"/>
    <property type="molecule type" value="Genomic_DNA"/>
</dbReference>
<keyword evidence="2 4" id="KW-0808">Transferase</keyword>
<keyword evidence="3 4" id="KW-0012">Acyltransferase</keyword>
<evidence type="ECO:0000256" key="2">
    <source>
        <dbReference type="ARBA" id="ARBA00022679"/>
    </source>
</evidence>
<reference evidence="4 5" key="1">
    <citation type="journal article" date="2012" name="J. Bacteriol.">
        <title>Genome Sequence of Fibrella aestuarina BUZ 2T, a Filamentous Marine Bacterium.</title>
        <authorList>
            <person name="Filippini M."/>
            <person name="Qi W."/>
            <person name="Blom J."/>
            <person name="Goesmann A."/>
            <person name="Smits T.H."/>
            <person name="Bagheri H.C."/>
        </authorList>
    </citation>
    <scope>NUCLEOTIDE SEQUENCE [LARGE SCALE GENOMIC DNA]</scope>
    <source>
        <strain evidence="5">BUZ 2T</strain>
    </source>
</reference>
<dbReference type="SUPFAM" id="SSF51161">
    <property type="entry name" value="Trimeric LpxA-like enzymes"/>
    <property type="match status" value="1"/>
</dbReference>
<dbReference type="eggNOG" id="COG1045">
    <property type="taxonomic scope" value="Bacteria"/>
</dbReference>
<keyword evidence="1" id="KW-0028">Amino-acid biosynthesis</keyword>
<dbReference type="Proteomes" id="UP000011058">
    <property type="component" value="Chromosome"/>
</dbReference>
<dbReference type="STRING" id="1166018.FAES_4781"/>
<dbReference type="InterPro" id="IPR045304">
    <property type="entry name" value="LbH_SAT"/>
</dbReference>
<dbReference type="GO" id="GO:0009001">
    <property type="term" value="F:serine O-acetyltransferase activity"/>
    <property type="evidence" value="ECO:0007669"/>
    <property type="project" value="UniProtKB-EC"/>
</dbReference>
<evidence type="ECO:0000313" key="4">
    <source>
        <dbReference type="EMBL" id="CCH02780.1"/>
    </source>
</evidence>
<gene>
    <name evidence="4" type="ORF">FAES_4781</name>
</gene>
<sequence length="314" mass="34302">MGVIVRQSTVLPYFPISIHRSSGSVVLGHRPSLGKLSHYVFMSTSLTTFLGRLAAQGKQYQYRLPSRPDAGRFIDQLMRMLFPVTQDCQSVTANVGETYLRLNEQLLCLLQPIRPNLGTLPEAVAHRFFDELPAIHEHLLLDAQAIADNDPAAVSIEEVIAVYPGFYAIAVYRIAHALLQAGVPLLPRMLTEYAHGQTGIDIHPGATIGPSFFIDHGTGVVIGETTIIGANVRVYQGVTLGATHIAKSLAQKKRHPSIEDNVVIYANATILGGNTVVGHDSVIGGNVWLTESVPPFSRVYHRSQIDVRTIEQDV</sequence>
<dbReference type="GO" id="GO:0008652">
    <property type="term" value="P:amino acid biosynthetic process"/>
    <property type="evidence" value="ECO:0007669"/>
    <property type="project" value="UniProtKB-KW"/>
</dbReference>
<dbReference type="HOGENOM" id="CLU_051638_1_1_10"/>
<proteinExistence type="predicted"/>
<dbReference type="CDD" id="cd03354">
    <property type="entry name" value="LbH_SAT"/>
    <property type="match status" value="1"/>
</dbReference>
<protein>
    <submittedName>
        <fullName evidence="4">Serine O-acetyltransferase</fullName>
        <ecNumber evidence="4">2.3.1.30</ecNumber>
    </submittedName>
</protein>
<dbReference type="InterPro" id="IPR042122">
    <property type="entry name" value="Ser_AcTrfase_N_sf"/>
</dbReference>
<evidence type="ECO:0000256" key="3">
    <source>
        <dbReference type="ARBA" id="ARBA00023315"/>
    </source>
</evidence>
<evidence type="ECO:0000256" key="1">
    <source>
        <dbReference type="ARBA" id="ARBA00022605"/>
    </source>
</evidence>
<dbReference type="AlphaFoldDB" id="I0KF77"/>
<dbReference type="Gene3D" id="1.10.3130.10">
    <property type="entry name" value="serine acetyltransferase, domain 1"/>
    <property type="match status" value="1"/>
</dbReference>
<dbReference type="PANTHER" id="PTHR42811">
    <property type="entry name" value="SERINE ACETYLTRANSFERASE"/>
    <property type="match status" value="1"/>
</dbReference>
<organism evidence="4 5">
    <name type="scientific">Fibrella aestuarina BUZ 2</name>
    <dbReference type="NCBI Taxonomy" id="1166018"/>
    <lineage>
        <taxon>Bacteria</taxon>
        <taxon>Pseudomonadati</taxon>
        <taxon>Bacteroidota</taxon>
        <taxon>Cytophagia</taxon>
        <taxon>Cytophagales</taxon>
        <taxon>Spirosomataceae</taxon>
        <taxon>Fibrella</taxon>
    </lineage>
</organism>
<dbReference type="Gene3D" id="2.160.10.10">
    <property type="entry name" value="Hexapeptide repeat proteins"/>
    <property type="match status" value="1"/>
</dbReference>
<dbReference type="EC" id="2.3.1.30" evidence="4"/>
<name>I0KF77_9BACT</name>
<dbReference type="InterPro" id="IPR011004">
    <property type="entry name" value="Trimer_LpxA-like_sf"/>
</dbReference>